<proteinExistence type="predicted"/>
<reference evidence="1" key="1">
    <citation type="submission" date="2022-04" db="EMBL/GenBank/DDBJ databases">
        <title>Genome of the entomopathogenic fungus Entomophthora muscae.</title>
        <authorList>
            <person name="Elya C."/>
            <person name="Lovett B.R."/>
            <person name="Lee E."/>
            <person name="Macias A.M."/>
            <person name="Hajek A.E."/>
            <person name="De Bivort B.L."/>
            <person name="Kasson M.T."/>
            <person name="De Fine Licht H.H."/>
            <person name="Stajich J.E."/>
        </authorList>
    </citation>
    <scope>NUCLEOTIDE SEQUENCE</scope>
    <source>
        <strain evidence="1">Berkeley</strain>
    </source>
</reference>
<protein>
    <submittedName>
        <fullName evidence="1">Glutathione reductase</fullName>
        <ecNumber evidence="1">1.8.1.7</ecNumber>
    </submittedName>
</protein>
<dbReference type="EC" id="1.8.1.7" evidence="1"/>
<keyword evidence="2" id="KW-1185">Reference proteome</keyword>
<dbReference type="EMBL" id="QTSX02007156">
    <property type="protein sequence ID" value="KAJ9050405.1"/>
    <property type="molecule type" value="Genomic_DNA"/>
</dbReference>
<sequence length="364" mass="39669">MRKNLEKDQVTYYSGFASFLDKSTVQVKKEGQGDIHLEGKNILIAVGGEPIFPSIPGAELGISSDGFFELEQQPKRVAVVGAGYIAVELAGIFNALGSHVSHFTRTPHLLRSFDSMLGETIQEEMEAHGVQRITNSSISSLHRSGNSIVVKYAVKGDEAEKQVEVDCVLWAIGRRPLSYKLNLEKAGVQVQDSGHIIVDSYQATKSDNIFSLGDVTGEAELTPVAIAAGRKLSDRLFGPPQFRDSKLDYSNIPTVIFSHPPAGTIGLSEKKAIEKFGEAQVKVYKSRFTNMYYSMMDSHKPPTAFKLVCAGADEKVVGLHMVGRDVDEILQGFGVAIKMGATKKDFDSCVAIHPTSGEEIVTMR</sequence>
<evidence type="ECO:0000313" key="1">
    <source>
        <dbReference type="EMBL" id="KAJ9050405.1"/>
    </source>
</evidence>
<gene>
    <name evidence="1" type="primary">GLR1_3</name>
    <name evidence="1" type="ORF">DSO57_1014628</name>
</gene>
<comment type="caution">
    <text evidence="1">The sequence shown here is derived from an EMBL/GenBank/DDBJ whole genome shotgun (WGS) entry which is preliminary data.</text>
</comment>
<dbReference type="Proteomes" id="UP001165960">
    <property type="component" value="Unassembled WGS sequence"/>
</dbReference>
<name>A0ACC2RK28_9FUNG</name>
<evidence type="ECO:0000313" key="2">
    <source>
        <dbReference type="Proteomes" id="UP001165960"/>
    </source>
</evidence>
<accession>A0ACC2RK28</accession>
<organism evidence="1 2">
    <name type="scientific">Entomophthora muscae</name>
    <dbReference type="NCBI Taxonomy" id="34485"/>
    <lineage>
        <taxon>Eukaryota</taxon>
        <taxon>Fungi</taxon>
        <taxon>Fungi incertae sedis</taxon>
        <taxon>Zoopagomycota</taxon>
        <taxon>Entomophthoromycotina</taxon>
        <taxon>Entomophthoromycetes</taxon>
        <taxon>Entomophthorales</taxon>
        <taxon>Entomophthoraceae</taxon>
        <taxon>Entomophthora</taxon>
    </lineage>
</organism>
<keyword evidence="1" id="KW-0560">Oxidoreductase</keyword>